<reference evidence="9 10" key="1">
    <citation type="journal article" date="2018" name="ISME J.">
        <title>A methanotrophic archaeon couples anaerobic oxidation of methane to Fe(III) reduction.</title>
        <authorList>
            <person name="Cai C."/>
            <person name="Leu A.O."/>
            <person name="Xie G.J."/>
            <person name="Guo J."/>
            <person name="Feng Y."/>
            <person name="Zhao J.X."/>
            <person name="Tyson G.W."/>
            <person name="Yuan Z."/>
            <person name="Hu S."/>
        </authorList>
    </citation>
    <scope>NUCLEOTIDE SEQUENCE [LARGE SCALE GENOMIC DNA]</scope>
    <source>
        <strain evidence="9">FeB_12</strain>
    </source>
</reference>
<evidence type="ECO:0000313" key="9">
    <source>
        <dbReference type="EMBL" id="PWB72038.1"/>
    </source>
</evidence>
<keyword evidence="7" id="KW-0998">Cell outer membrane</keyword>
<accession>A0A855X5J5</accession>
<dbReference type="AlphaFoldDB" id="A0A855X5J5"/>
<comment type="subcellular location">
    <subcellularLocation>
        <location evidence="1">Cell outer membrane</location>
    </subcellularLocation>
</comment>
<dbReference type="PANTHER" id="PTHR30026">
    <property type="entry name" value="OUTER MEMBRANE PROTEIN TOLC"/>
    <property type="match status" value="1"/>
</dbReference>
<feature type="signal peptide" evidence="8">
    <location>
        <begin position="1"/>
        <end position="23"/>
    </location>
</feature>
<proteinExistence type="inferred from homology"/>
<keyword evidence="4" id="KW-1134">Transmembrane beta strand</keyword>
<evidence type="ECO:0000256" key="6">
    <source>
        <dbReference type="ARBA" id="ARBA00023136"/>
    </source>
</evidence>
<name>A0A855X5J5_9BACT</name>
<dbReference type="InterPro" id="IPR003423">
    <property type="entry name" value="OMP_efflux"/>
</dbReference>
<evidence type="ECO:0000256" key="2">
    <source>
        <dbReference type="ARBA" id="ARBA00007613"/>
    </source>
</evidence>
<dbReference type="GO" id="GO:0015288">
    <property type="term" value="F:porin activity"/>
    <property type="evidence" value="ECO:0007669"/>
    <property type="project" value="TreeGrafter"/>
</dbReference>
<keyword evidence="3" id="KW-0813">Transport</keyword>
<dbReference type="GO" id="GO:1990281">
    <property type="term" value="C:efflux pump complex"/>
    <property type="evidence" value="ECO:0007669"/>
    <property type="project" value="TreeGrafter"/>
</dbReference>
<dbReference type="Gene3D" id="1.20.1600.10">
    <property type="entry name" value="Outer membrane efflux proteins (OEP)"/>
    <property type="match status" value="1"/>
</dbReference>
<comment type="similarity">
    <text evidence="2">Belongs to the outer membrane factor (OMF) (TC 1.B.17) family.</text>
</comment>
<dbReference type="SUPFAM" id="SSF56954">
    <property type="entry name" value="Outer membrane efflux proteins (OEP)"/>
    <property type="match status" value="1"/>
</dbReference>
<evidence type="ECO:0000256" key="7">
    <source>
        <dbReference type="ARBA" id="ARBA00023237"/>
    </source>
</evidence>
<comment type="caution">
    <text evidence="9">The sequence shown here is derived from an EMBL/GenBank/DDBJ whole genome shotgun (WGS) entry which is preliminary data.</text>
</comment>
<sequence length="471" mass="51395">MRFALCKFLILALVLVSVTGAMAAELTLDDCITLALKNRASIISARNAEQLAAVSQRAALGAFLPNVAASYRYTHNEITNIKPDENVPTAYDTTISTVVVGGDTAKVVRTRVTDYTTIPSPDIKSTSKIWDISGGISFTLPDAWFSYAAARLDHESARLDVIASEQDLILAVKQAFYLYLATVQDVSVQEEAVKRSDEQLKLIQSKFELGSAAKSDVLKQKVQYGNDKLALLQAQNAVITANASLAYTIGLDPMQDHQFSTQYSVRQFEGTLAEAVQFGLTHKPSLLSTEKSIGAANQSLMSAKWGYLPKASPFVSYGYERITGPNQSYNPLLATSTEGTESRNTLTYGLSFNWNIFDGFAREQRVKAAKVAKNNLQASLADSRNLVASQIKSAYLNIDQLKQRQQVARDNVDAASEDLKITQEKYNLGAATILDLLDAQVSMKQAQVAQISADFDLNVAISNLENAMGKM</sequence>
<evidence type="ECO:0000256" key="1">
    <source>
        <dbReference type="ARBA" id="ARBA00004442"/>
    </source>
</evidence>
<evidence type="ECO:0000256" key="8">
    <source>
        <dbReference type="SAM" id="SignalP"/>
    </source>
</evidence>
<evidence type="ECO:0000256" key="3">
    <source>
        <dbReference type="ARBA" id="ARBA00022448"/>
    </source>
</evidence>
<evidence type="ECO:0000256" key="5">
    <source>
        <dbReference type="ARBA" id="ARBA00022692"/>
    </source>
</evidence>
<gene>
    <name evidence="9" type="ORF">C3F09_07240</name>
</gene>
<dbReference type="Proteomes" id="UP000250918">
    <property type="component" value="Unassembled WGS sequence"/>
</dbReference>
<protein>
    <recommendedName>
        <fullName evidence="11">TolC family protein</fullName>
    </recommendedName>
</protein>
<feature type="chain" id="PRO_5032917680" description="TolC family protein" evidence="8">
    <location>
        <begin position="24"/>
        <end position="471"/>
    </location>
</feature>
<dbReference type="GO" id="GO:0015562">
    <property type="term" value="F:efflux transmembrane transporter activity"/>
    <property type="evidence" value="ECO:0007669"/>
    <property type="project" value="InterPro"/>
</dbReference>
<dbReference type="GO" id="GO:0009279">
    <property type="term" value="C:cell outer membrane"/>
    <property type="evidence" value="ECO:0007669"/>
    <property type="project" value="UniProtKB-SubCell"/>
</dbReference>
<keyword evidence="5" id="KW-0812">Transmembrane</keyword>
<dbReference type="Pfam" id="PF02321">
    <property type="entry name" value="OEP"/>
    <property type="match status" value="2"/>
</dbReference>
<keyword evidence="8" id="KW-0732">Signal</keyword>
<evidence type="ECO:0000313" key="10">
    <source>
        <dbReference type="Proteomes" id="UP000250918"/>
    </source>
</evidence>
<dbReference type="PANTHER" id="PTHR30026:SF20">
    <property type="entry name" value="OUTER MEMBRANE PROTEIN TOLC"/>
    <property type="match status" value="1"/>
</dbReference>
<evidence type="ECO:0008006" key="11">
    <source>
        <dbReference type="Google" id="ProtNLM"/>
    </source>
</evidence>
<dbReference type="InterPro" id="IPR051906">
    <property type="entry name" value="TolC-like"/>
</dbReference>
<evidence type="ECO:0000256" key="4">
    <source>
        <dbReference type="ARBA" id="ARBA00022452"/>
    </source>
</evidence>
<dbReference type="EMBL" id="PQAP01000097">
    <property type="protein sequence ID" value="PWB72038.1"/>
    <property type="molecule type" value="Genomic_DNA"/>
</dbReference>
<organism evidence="9 10">
    <name type="scientific">candidate division GN15 bacterium</name>
    <dbReference type="NCBI Taxonomy" id="2072418"/>
    <lineage>
        <taxon>Bacteria</taxon>
        <taxon>candidate division GN15</taxon>
    </lineage>
</organism>
<keyword evidence="6" id="KW-0472">Membrane</keyword>